<reference evidence="1 2" key="1">
    <citation type="submission" date="2019-06" db="EMBL/GenBank/DDBJ databases">
        <title>A complete genome sequence for Luteibacter pinisoli MAH-14.</title>
        <authorList>
            <person name="Baltrus D.A."/>
        </authorList>
    </citation>
    <scope>NUCLEOTIDE SEQUENCE [LARGE SCALE GENOMIC DNA]</scope>
    <source>
        <strain evidence="1 2">MAH-14</strain>
    </source>
</reference>
<accession>A0A4Y5ZBS4</accession>
<dbReference type="EMBL" id="CP041046">
    <property type="protein sequence ID" value="QDE41563.1"/>
    <property type="molecule type" value="Genomic_DNA"/>
</dbReference>
<gene>
    <name evidence="1" type="ORF">FIV34_05575</name>
</gene>
<dbReference type="AlphaFoldDB" id="A0A4Y5ZBS4"/>
<evidence type="ECO:0000313" key="2">
    <source>
        <dbReference type="Proteomes" id="UP000316093"/>
    </source>
</evidence>
<dbReference type="Proteomes" id="UP000316093">
    <property type="component" value="Chromosome"/>
</dbReference>
<keyword evidence="2" id="KW-1185">Reference proteome</keyword>
<dbReference type="OrthoDB" id="9809066at2"/>
<evidence type="ECO:0000313" key="1">
    <source>
        <dbReference type="EMBL" id="QDE41563.1"/>
    </source>
</evidence>
<dbReference type="KEGG" id="lpy:FIV34_05575"/>
<sequence>MCPFAVAAQSAGEKPAGDSDLAEKLSNPVASLISVPLQFNYDQGYGQGGSGHKTYLNLQPVIPVSLNEDWNLISRTILPFADQSGVVPGSSESGFGDITQSFFFSPKAPTAGGAIWGIGPAFLIPTASDANLGAKKWGAGWTALILRQSHGWTTGFLMNHLWGVASIHGYDNRPALSATFLQPFIAYNTPTAWTYGANLESSYDWHSHEYTVPVNLNISHVTRFGKQPVSFGAGVRYWLSSTQNGPHGWGFRAVVTFIFPKG</sequence>
<organism evidence="1 2">
    <name type="scientific">Luteibacter pinisoli</name>
    <dbReference type="NCBI Taxonomy" id="2589080"/>
    <lineage>
        <taxon>Bacteria</taxon>
        <taxon>Pseudomonadati</taxon>
        <taxon>Pseudomonadota</taxon>
        <taxon>Gammaproteobacteria</taxon>
        <taxon>Lysobacterales</taxon>
        <taxon>Rhodanobacteraceae</taxon>
        <taxon>Luteibacter</taxon>
    </lineage>
</organism>
<protein>
    <submittedName>
        <fullName evidence="1">Transporter</fullName>
    </submittedName>
</protein>
<name>A0A4Y5ZBS4_9GAMM</name>
<proteinExistence type="predicted"/>